<sequence length="58" mass="6821">MDTIEAKTGESFFYEFSHLDTVCMEKYLELFAEKYSDDLHIIKLDNGLSKSKFKYVNS</sequence>
<evidence type="ECO:0000313" key="1">
    <source>
        <dbReference type="EMBL" id="ABG50703.1"/>
    </source>
</evidence>
<proteinExistence type="predicted"/>
<dbReference type="EMBL" id="CP000393">
    <property type="protein sequence ID" value="ABG50703.1"/>
    <property type="molecule type" value="Genomic_DNA"/>
</dbReference>
<accession>Q115X1</accession>
<name>Q115X1_TRIEI</name>
<dbReference type="OrthoDB" id="467852at2"/>
<dbReference type="KEGG" id="ter:Tery_1404"/>
<protein>
    <recommendedName>
        <fullName evidence="2">Transposase</fullName>
    </recommendedName>
</protein>
<gene>
    <name evidence="1" type="ordered locus">Tery_1404</name>
</gene>
<dbReference type="AlphaFoldDB" id="Q115X1"/>
<reference evidence="1" key="1">
    <citation type="submission" date="2006-06" db="EMBL/GenBank/DDBJ databases">
        <title>Complete sequence of Trichodesmium erythraeum IMS101.</title>
        <authorList>
            <consortium name="US DOE Joint Genome Institute"/>
            <person name="Copeland A."/>
            <person name="Lucas S."/>
            <person name="Lapidus A."/>
            <person name="Barry K."/>
            <person name="Detter J.C."/>
            <person name="Glavina del Rio T."/>
            <person name="Hammon N."/>
            <person name="Israni S."/>
            <person name="Dalin E."/>
            <person name="Tice H."/>
            <person name="Pitluck S."/>
            <person name="Kiss H."/>
            <person name="Munk A.C."/>
            <person name="Brettin T."/>
            <person name="Bruce D."/>
            <person name="Han C."/>
            <person name="Tapia R."/>
            <person name="Gilna P."/>
            <person name="Schmutz J."/>
            <person name="Larimer F."/>
            <person name="Land M."/>
            <person name="Hauser L."/>
            <person name="Kyrpides N."/>
            <person name="Kim E."/>
            <person name="Richardson P."/>
        </authorList>
    </citation>
    <scope>NUCLEOTIDE SEQUENCE [LARGE SCALE GENOMIC DNA]</scope>
    <source>
        <strain evidence="1">IMS101</strain>
    </source>
</reference>
<dbReference type="eggNOG" id="COG3335">
    <property type="taxonomic scope" value="Bacteria"/>
</dbReference>
<organism evidence="1">
    <name type="scientific">Trichodesmium erythraeum (strain IMS101)</name>
    <dbReference type="NCBI Taxonomy" id="203124"/>
    <lineage>
        <taxon>Bacteria</taxon>
        <taxon>Bacillati</taxon>
        <taxon>Cyanobacteriota</taxon>
        <taxon>Cyanophyceae</taxon>
        <taxon>Oscillatoriophycideae</taxon>
        <taxon>Oscillatoriales</taxon>
        <taxon>Microcoleaceae</taxon>
        <taxon>Trichodesmium</taxon>
    </lineage>
</organism>
<evidence type="ECO:0008006" key="2">
    <source>
        <dbReference type="Google" id="ProtNLM"/>
    </source>
</evidence>
<dbReference type="RefSeq" id="WP_011611081.1">
    <property type="nucleotide sequence ID" value="NC_008312.1"/>
</dbReference>
<dbReference type="HOGENOM" id="CLU_2977975_0_0_3"/>